<name>A0A223LIN1_9CAUD</name>
<dbReference type="Proteomes" id="UP000222624">
    <property type="component" value="Genome"/>
</dbReference>
<dbReference type="EMBL" id="MF459647">
    <property type="protein sequence ID" value="ASU03871.1"/>
    <property type="molecule type" value="Genomic_DNA"/>
</dbReference>
<gene>
    <name evidence="1" type="ORF">JOAD_44</name>
</gene>
<accession>A0A223LIN1</accession>
<evidence type="ECO:0000313" key="2">
    <source>
        <dbReference type="Proteomes" id="UP000222624"/>
    </source>
</evidence>
<reference evidence="2" key="1">
    <citation type="submission" date="2017-07" db="EMBL/GenBank/DDBJ databases">
        <authorList>
            <person name="Bickmore M.X."/>
            <person name="Vaden K."/>
            <person name="Brady T.S."/>
            <person name="Tateoka O.B."/>
            <person name="Carter J.L."/>
            <person name="Pape J.A."/>
            <person name="Robinson D.M."/>
            <person name="Russell K.A."/>
            <person name="Staley L.A."/>
            <person name="Stettler J.M."/>
            <person name="Townsend M.H."/>
            <person name="Wienclaw T."/>
            <person name="Williamson T.L."/>
            <person name="Kruger J.L."/>
            <person name="Berg J.A."/>
            <person name="Sharma R."/>
            <person name="Payne A.M."/>
            <person name="Fajardo C.P."/>
            <person name="Breakwell D.P."/>
            <person name="Hope S."/>
            <person name="Grose J.H."/>
        </authorList>
    </citation>
    <scope>NUCLEOTIDE SEQUENCE [LARGE SCALE GENOMIC DNA]</scope>
</reference>
<protein>
    <submittedName>
        <fullName evidence="1">Putative bifunctional DNA directed RNA polymerase subunit beta prime beta double prime</fullName>
    </submittedName>
</protein>
<evidence type="ECO:0000313" key="1">
    <source>
        <dbReference type="EMBL" id="ASU03871.1"/>
    </source>
</evidence>
<proteinExistence type="predicted"/>
<sequence length="661" mass="75363">MMKINLREFANLPEETILRWRGFRFAAEVTDDFGETKKSDTYNLMLSWYGLIVHRQFNEEKYHLDEIVDCKVYNEDSLAEPINCFLNRIMVTMYDPVQSDLIKRLIYIWQCKLNNFLVATTEGHAISADAECVSEVQQDPGIIELRNRVLTGKISIDDGEQEFITYMETSPSLDFNTFALLARTGGVQYNQAYQTIICRGAVFDLNNQIFPNPIYDSYATGITNLADSLAEIKGAGKSLITNGKALKDSEWFHRKTHLYMSVLESIDHFHDCGSPYTVPLKVTGKDFAKSLQGKYMVTEDSQLVLITRDVSKKLVIGDTVNIRSQAFCLSHNPAAPCRVCYGMMKTVVPYNTIMKRDANIGMFSGTTVCNPMGQKMLSTKHFLRNTTTQPFTVMRADADIINTNGDDIFLNKDLCRAGTELVLPVAVVRELSDLRSLDTLENVSQDKLSFFNDVTFKYTMEDPMIGGTTTHQRSVVTSVSSRSAKMTTDFLEYVLTRGWKVQDKKFISVELGGWNHKAPLFELPYMHEDLDVHRRRIESFLTFSNRNITWKKQEVTPRLFGDVLSEFWQLMAQKFKGNNIIHLETMLYTTTAADPFNGCYALVNGRGTKYFTSFVNCINNRGAGTMLIFERQQTYLNDPKSFLIKDRQGTPLECFWNLACS</sequence>
<organism evidence="1 2">
    <name type="scientific">Erwinia phage vB_EamM_Joad</name>
    <dbReference type="NCBI Taxonomy" id="2026081"/>
    <lineage>
        <taxon>Viruses</taxon>
        <taxon>Duplodnaviria</taxon>
        <taxon>Heunggongvirae</taxon>
        <taxon>Uroviricota</taxon>
        <taxon>Caudoviricetes</taxon>
        <taxon>Chimalliviridae</taxon>
        <taxon>Risingsunvirus</taxon>
        <taxon>Risingsunvirus risingsun</taxon>
    </lineage>
</organism>